<evidence type="ECO:0000313" key="3">
    <source>
        <dbReference type="EMBL" id="KAF4956795.1"/>
    </source>
</evidence>
<dbReference type="GO" id="GO:0016020">
    <property type="term" value="C:membrane"/>
    <property type="evidence" value="ECO:0007669"/>
    <property type="project" value="TreeGrafter"/>
</dbReference>
<reference evidence="3" key="2">
    <citation type="submission" date="2020-05" db="EMBL/GenBank/DDBJ databases">
        <authorList>
            <person name="Kim H.-S."/>
            <person name="Proctor R.H."/>
            <person name="Brown D.W."/>
        </authorList>
    </citation>
    <scope>NUCLEOTIDE SEQUENCE</scope>
    <source>
        <strain evidence="3">NRRL 45417</strain>
    </source>
</reference>
<dbReference type="OrthoDB" id="1933717at2759"/>
<organism evidence="3 4">
    <name type="scientific">Fusarium gaditjirri</name>
    <dbReference type="NCBI Taxonomy" id="282569"/>
    <lineage>
        <taxon>Eukaryota</taxon>
        <taxon>Fungi</taxon>
        <taxon>Dikarya</taxon>
        <taxon>Ascomycota</taxon>
        <taxon>Pezizomycotina</taxon>
        <taxon>Sordariomycetes</taxon>
        <taxon>Hypocreomycetidae</taxon>
        <taxon>Hypocreales</taxon>
        <taxon>Nectriaceae</taxon>
        <taxon>Fusarium</taxon>
        <taxon>Fusarium nisikadoi species complex</taxon>
    </lineage>
</organism>
<dbReference type="PANTHER" id="PTHR44196:SF1">
    <property type="entry name" value="DEHYDROGENASE_REDUCTASE SDR FAMILY MEMBER 7B"/>
    <property type="match status" value="1"/>
</dbReference>
<reference evidence="3" key="1">
    <citation type="journal article" date="2020" name="BMC Genomics">
        <title>Correction to: Identification and distribution of gene clusters required for synthesis of sphingolipid metabolism inhibitors in diverse species of the filamentous fungus Fusarium.</title>
        <authorList>
            <person name="Kim H.S."/>
            <person name="Lohmar J.M."/>
            <person name="Busman M."/>
            <person name="Brown D.W."/>
            <person name="Naumann T.A."/>
            <person name="Divon H.H."/>
            <person name="Lysoe E."/>
            <person name="Uhlig S."/>
            <person name="Proctor R.H."/>
        </authorList>
    </citation>
    <scope>NUCLEOTIDE SEQUENCE</scope>
    <source>
        <strain evidence="3">NRRL 45417</strain>
    </source>
</reference>
<keyword evidence="2" id="KW-0560">Oxidoreductase</keyword>
<comment type="similarity">
    <text evidence="1">Belongs to the short-chain dehydrogenases/reductases (SDR) family.</text>
</comment>
<dbReference type="GO" id="GO:0016491">
    <property type="term" value="F:oxidoreductase activity"/>
    <property type="evidence" value="ECO:0007669"/>
    <property type="project" value="UniProtKB-KW"/>
</dbReference>
<keyword evidence="4" id="KW-1185">Reference proteome</keyword>
<proteinExistence type="inferred from homology"/>
<dbReference type="InterPro" id="IPR036291">
    <property type="entry name" value="NAD(P)-bd_dom_sf"/>
</dbReference>
<dbReference type="PANTHER" id="PTHR44196">
    <property type="entry name" value="DEHYDROGENASE/REDUCTASE SDR FAMILY MEMBER 7B"/>
    <property type="match status" value="1"/>
</dbReference>
<evidence type="ECO:0000256" key="2">
    <source>
        <dbReference type="ARBA" id="ARBA00023002"/>
    </source>
</evidence>
<dbReference type="EMBL" id="JABFAI010000079">
    <property type="protein sequence ID" value="KAF4956795.1"/>
    <property type="molecule type" value="Genomic_DNA"/>
</dbReference>
<dbReference type="Pfam" id="PF00106">
    <property type="entry name" value="adh_short"/>
    <property type="match status" value="1"/>
</dbReference>
<sequence length="284" mass="30679">MASFVKNHKSTYPSLVNVVSSHPLAGKSVLITGASRGVGEHIAREIAAAGADRIGVLGRDKLRITTAADKLALAYPATAFEAFAADITDERAIAAVFRSFGAPDVLINNAGHFPDEGPFVEQDLKAWWSGFEINILGTATVTQQYLKAKKSIGGVVLNVSSMAAHMRFPLSGWSGYNGSKLGQARIFENIRFEHPDVRFVNIHPGNLESDGFARSGASAPPDGMTDGALTGQFFAWASTDEAGFLSGRFVWAEWDIEELKPKKDEILEKDLLLTTIDGFKKGFF</sequence>
<protein>
    <submittedName>
        <fullName evidence="3">Uncharacterized protein</fullName>
    </submittedName>
</protein>
<dbReference type="Gene3D" id="3.40.50.720">
    <property type="entry name" value="NAD(P)-binding Rossmann-like Domain"/>
    <property type="match status" value="1"/>
</dbReference>
<dbReference type="CDD" id="cd05233">
    <property type="entry name" value="SDR_c"/>
    <property type="match status" value="1"/>
</dbReference>
<dbReference type="SUPFAM" id="SSF51735">
    <property type="entry name" value="NAD(P)-binding Rossmann-fold domains"/>
    <property type="match status" value="1"/>
</dbReference>
<dbReference type="InterPro" id="IPR002347">
    <property type="entry name" value="SDR_fam"/>
</dbReference>
<dbReference type="AlphaFoldDB" id="A0A8H4X0I2"/>
<dbReference type="PRINTS" id="PR00081">
    <property type="entry name" value="GDHRDH"/>
</dbReference>
<comment type="caution">
    <text evidence="3">The sequence shown here is derived from an EMBL/GenBank/DDBJ whole genome shotgun (WGS) entry which is preliminary data.</text>
</comment>
<accession>A0A8H4X0I2</accession>
<evidence type="ECO:0000313" key="4">
    <source>
        <dbReference type="Proteomes" id="UP000604273"/>
    </source>
</evidence>
<dbReference type="Proteomes" id="UP000604273">
    <property type="component" value="Unassembled WGS sequence"/>
</dbReference>
<evidence type="ECO:0000256" key="1">
    <source>
        <dbReference type="ARBA" id="ARBA00006484"/>
    </source>
</evidence>
<gene>
    <name evidence="3" type="ORF">FGADI_3577</name>
</gene>
<name>A0A8H4X0I2_9HYPO</name>